<dbReference type="Proteomes" id="UP000192293">
    <property type="component" value="Unassembled WGS sequence"/>
</dbReference>
<feature type="region of interest" description="Disordered" evidence="1">
    <location>
        <begin position="1"/>
        <end position="21"/>
    </location>
</feature>
<evidence type="ECO:0000256" key="1">
    <source>
        <dbReference type="SAM" id="MobiDB-lite"/>
    </source>
</evidence>
<gene>
    <name evidence="2" type="ORF">BST19_19725</name>
</gene>
<keyword evidence="3" id="KW-1185">Reference proteome</keyword>
<organism evidence="2 3">
    <name type="scientific">Mycobacterium bouchedurhonense</name>
    <dbReference type="NCBI Taxonomy" id="701041"/>
    <lineage>
        <taxon>Bacteria</taxon>
        <taxon>Bacillati</taxon>
        <taxon>Actinomycetota</taxon>
        <taxon>Actinomycetes</taxon>
        <taxon>Mycobacteriales</taxon>
        <taxon>Mycobacteriaceae</taxon>
        <taxon>Mycobacterium</taxon>
        <taxon>Mycobacterium avium complex (MAC)</taxon>
    </lineage>
</organism>
<evidence type="ECO:0008006" key="4">
    <source>
        <dbReference type="Google" id="ProtNLM"/>
    </source>
</evidence>
<reference evidence="2 3" key="1">
    <citation type="submission" date="2017-02" db="EMBL/GenBank/DDBJ databases">
        <title>The new phylogeny of genus Mycobacterium.</title>
        <authorList>
            <person name="Tortoli E."/>
            <person name="Trovato A."/>
            <person name="Cirillo D.M."/>
        </authorList>
    </citation>
    <scope>NUCLEOTIDE SEQUENCE [LARGE SCALE GENOMIC DNA]</scope>
    <source>
        <strain evidence="2 3">DSM 45439</strain>
    </source>
</reference>
<evidence type="ECO:0000313" key="2">
    <source>
        <dbReference type="EMBL" id="ORA45734.1"/>
    </source>
</evidence>
<name>A0ABX3S930_MYCBC</name>
<feature type="compositionally biased region" description="Polar residues" evidence="1">
    <location>
        <begin position="1"/>
        <end position="12"/>
    </location>
</feature>
<dbReference type="EMBL" id="MVHL01000036">
    <property type="protein sequence ID" value="ORA45734.1"/>
    <property type="molecule type" value="Genomic_DNA"/>
</dbReference>
<evidence type="ECO:0000313" key="3">
    <source>
        <dbReference type="Proteomes" id="UP000192293"/>
    </source>
</evidence>
<proteinExistence type="predicted"/>
<accession>A0ABX3S930</accession>
<protein>
    <recommendedName>
        <fullName evidence="4">Polyketide cyclase</fullName>
    </recommendedName>
</protein>
<sequence>MDMSAASNNDTTAAGHGERGWVPLQVRRDGPAFERWWADDGDIQAITELVADLSHPFEIEHTLHALANQVFHTDPTPVPWLTVAGLRPGVGVDWISLDIEPAHGGDGVVDGVEVVLWLQPAGCSPAVSLLVSTYVSKPHRVFAPEPATSARETLAWVIDTATALVNTELADRDRFNAVARAPAVS</sequence>
<comment type="caution">
    <text evidence="2">The sequence shown here is derived from an EMBL/GenBank/DDBJ whole genome shotgun (WGS) entry which is preliminary data.</text>
</comment>